<feature type="compositionally biased region" description="Polar residues" evidence="1">
    <location>
        <begin position="143"/>
        <end position="156"/>
    </location>
</feature>
<feature type="region of interest" description="Disordered" evidence="1">
    <location>
        <begin position="67"/>
        <end position="193"/>
    </location>
</feature>
<reference evidence="3 4" key="1">
    <citation type="submission" date="2023-07" db="EMBL/GenBank/DDBJ databases">
        <title>Functional and genomic diversity of the sorghum phyllosphere microbiome.</title>
        <authorList>
            <person name="Shade A."/>
        </authorList>
    </citation>
    <scope>NUCLEOTIDE SEQUENCE [LARGE SCALE GENOMIC DNA]</scope>
    <source>
        <strain evidence="3 4">SORGH_AS_0887</strain>
    </source>
</reference>
<feature type="compositionally biased region" description="Low complexity" evidence="1">
    <location>
        <begin position="82"/>
        <end position="94"/>
    </location>
</feature>
<feature type="compositionally biased region" description="Polar residues" evidence="1">
    <location>
        <begin position="103"/>
        <end position="131"/>
    </location>
</feature>
<keyword evidence="2" id="KW-0812">Transmembrane</keyword>
<dbReference type="RefSeq" id="WP_307004677.1">
    <property type="nucleotide sequence ID" value="NZ_JAUTBK010000002.1"/>
</dbReference>
<keyword evidence="2" id="KW-1133">Transmembrane helix</keyword>
<keyword evidence="3" id="KW-0131">Cell cycle</keyword>
<accession>A0ABU0UZZ9</accession>
<dbReference type="Proteomes" id="UP001233360">
    <property type="component" value="Unassembled WGS sequence"/>
</dbReference>
<dbReference type="EMBL" id="JAUTBK010000002">
    <property type="protein sequence ID" value="MDQ1210114.1"/>
    <property type="molecule type" value="Genomic_DNA"/>
</dbReference>
<evidence type="ECO:0000313" key="4">
    <source>
        <dbReference type="Proteomes" id="UP001233360"/>
    </source>
</evidence>
<gene>
    <name evidence="3" type="ORF">QE380_003037</name>
</gene>
<keyword evidence="4" id="KW-1185">Reference proteome</keyword>
<evidence type="ECO:0000256" key="1">
    <source>
        <dbReference type="SAM" id="MobiDB-lite"/>
    </source>
</evidence>
<evidence type="ECO:0000313" key="3">
    <source>
        <dbReference type="EMBL" id="MDQ1210114.1"/>
    </source>
</evidence>
<evidence type="ECO:0000256" key="2">
    <source>
        <dbReference type="SAM" id="Phobius"/>
    </source>
</evidence>
<organism evidence="3 4">
    <name type="scientific">Acinetobacter baylyi</name>
    <dbReference type="NCBI Taxonomy" id="202950"/>
    <lineage>
        <taxon>Bacteria</taxon>
        <taxon>Pseudomonadati</taxon>
        <taxon>Pseudomonadota</taxon>
        <taxon>Gammaproteobacteria</taxon>
        <taxon>Moraxellales</taxon>
        <taxon>Moraxellaceae</taxon>
        <taxon>Acinetobacter</taxon>
    </lineage>
</organism>
<comment type="caution">
    <text evidence="3">The sequence shown here is derived from an EMBL/GenBank/DDBJ whole genome shotgun (WGS) entry which is preliminary data.</text>
</comment>
<name>A0ABU0UZZ9_ACIBI</name>
<protein>
    <submittedName>
        <fullName evidence="3">Cell division protein FtsN</fullName>
    </submittedName>
</protein>
<keyword evidence="2" id="KW-0472">Membrane</keyword>
<dbReference type="GO" id="GO:0051301">
    <property type="term" value="P:cell division"/>
    <property type="evidence" value="ECO:0007669"/>
    <property type="project" value="UniProtKB-KW"/>
</dbReference>
<feature type="compositionally biased region" description="Polar residues" evidence="1">
    <location>
        <begin position="177"/>
        <end position="193"/>
    </location>
</feature>
<keyword evidence="3" id="KW-0132">Cell division</keyword>
<sequence length="193" mass="20543">MAQEKPTSLRILQTPKKKSVSPLLFSLVGFVTGVGVTLIAFFIIFQPSINVATTSEQQTPHVLEAITTDPAPHNSSGSHPATETGHSHSLSSSSETDESEATIQQPKESELSQLFSHTPTGVAAQRNSSLEHNPKPQPKAAINKTTSSLDGPNTAKNFADPFPAQRSQPAPKKTEESQTVPATVNTPKPTEAQ</sequence>
<proteinExistence type="predicted"/>
<feature type="transmembrane region" description="Helical" evidence="2">
    <location>
        <begin position="20"/>
        <end position="45"/>
    </location>
</feature>